<evidence type="ECO:0000313" key="3">
    <source>
        <dbReference type="Proteomes" id="UP000190648"/>
    </source>
</evidence>
<accession>A0A1V4KHL3</accession>
<proteinExistence type="predicted"/>
<sequence>MGRSGPTVPGKLRSPFLQKELNAAPGPASPVPPASLAPSSAWGAPAPSGAPVTGQDSGYDSSVPTSHAEEANLYEEPPDASAIYEEPPQVGAWDPGGTRGQDLLGLFAKVTSPLLPLLCTSKRG</sequence>
<name>A0A1V4KHL3_PATFA</name>
<feature type="compositionally biased region" description="Low complexity" evidence="1">
    <location>
        <begin position="36"/>
        <end position="51"/>
    </location>
</feature>
<feature type="region of interest" description="Disordered" evidence="1">
    <location>
        <begin position="1"/>
        <end position="99"/>
    </location>
</feature>
<dbReference type="Proteomes" id="UP000190648">
    <property type="component" value="Unassembled WGS sequence"/>
</dbReference>
<comment type="caution">
    <text evidence="2">The sequence shown here is derived from an EMBL/GenBank/DDBJ whole genome shotgun (WGS) entry which is preliminary data.</text>
</comment>
<organism evidence="2 3">
    <name type="scientific">Patagioenas fasciata monilis</name>
    <dbReference type="NCBI Taxonomy" id="372326"/>
    <lineage>
        <taxon>Eukaryota</taxon>
        <taxon>Metazoa</taxon>
        <taxon>Chordata</taxon>
        <taxon>Craniata</taxon>
        <taxon>Vertebrata</taxon>
        <taxon>Euteleostomi</taxon>
        <taxon>Archelosauria</taxon>
        <taxon>Archosauria</taxon>
        <taxon>Dinosauria</taxon>
        <taxon>Saurischia</taxon>
        <taxon>Theropoda</taxon>
        <taxon>Coelurosauria</taxon>
        <taxon>Aves</taxon>
        <taxon>Neognathae</taxon>
        <taxon>Neoaves</taxon>
        <taxon>Columbimorphae</taxon>
        <taxon>Columbiformes</taxon>
        <taxon>Columbidae</taxon>
        <taxon>Patagioenas</taxon>
    </lineage>
</organism>
<feature type="compositionally biased region" description="Polar residues" evidence="1">
    <location>
        <begin position="54"/>
        <end position="65"/>
    </location>
</feature>
<evidence type="ECO:0000313" key="2">
    <source>
        <dbReference type="EMBL" id="OPJ83843.1"/>
    </source>
</evidence>
<evidence type="ECO:0000256" key="1">
    <source>
        <dbReference type="SAM" id="MobiDB-lite"/>
    </source>
</evidence>
<keyword evidence="3" id="KW-1185">Reference proteome</keyword>
<protein>
    <submittedName>
        <fullName evidence="2">Uncharacterized protein</fullName>
    </submittedName>
</protein>
<dbReference type="AlphaFoldDB" id="A0A1V4KHL3"/>
<dbReference type="EMBL" id="LSYS01003157">
    <property type="protein sequence ID" value="OPJ83843.1"/>
    <property type="molecule type" value="Genomic_DNA"/>
</dbReference>
<gene>
    <name evidence="2" type="ORF">AV530_004048</name>
</gene>
<dbReference type="OrthoDB" id="5971719at2759"/>
<reference evidence="2 3" key="1">
    <citation type="submission" date="2016-02" db="EMBL/GenBank/DDBJ databases">
        <title>Band-tailed pigeon sequencing and assembly.</title>
        <authorList>
            <person name="Soares A.E."/>
            <person name="Novak B.J."/>
            <person name="Rice E.S."/>
            <person name="O'Connell B."/>
            <person name="Chang D."/>
            <person name="Weber S."/>
            <person name="Shapiro B."/>
        </authorList>
    </citation>
    <scope>NUCLEOTIDE SEQUENCE [LARGE SCALE GENOMIC DNA]</scope>
    <source>
        <strain evidence="2">BTP2013</strain>
        <tissue evidence="2">Blood</tissue>
    </source>
</reference>